<dbReference type="Proteomes" id="UP000002630">
    <property type="component" value="Unassembled WGS sequence"/>
</dbReference>
<dbReference type="InParanoid" id="D8LMM9"/>
<dbReference type="AlphaFoldDB" id="D8LMM9"/>
<accession>D8LMM9</accession>
<evidence type="ECO:0000256" key="2">
    <source>
        <dbReference type="ARBA" id="ARBA00022692"/>
    </source>
</evidence>
<evidence type="ECO:0000259" key="5">
    <source>
        <dbReference type="PROSITE" id="PS51503"/>
    </source>
</evidence>
<dbReference type="Gene3D" id="6.10.140.1320">
    <property type="match status" value="1"/>
</dbReference>
<keyword evidence="2" id="KW-0812">Transmembrane</keyword>
<reference evidence="6 7" key="1">
    <citation type="journal article" date="2010" name="Nature">
        <title>The Ectocarpus genome and the independent evolution of multicellularity in brown algae.</title>
        <authorList>
            <person name="Cock J.M."/>
            <person name="Sterck L."/>
            <person name="Rouze P."/>
            <person name="Scornet D."/>
            <person name="Allen A.E."/>
            <person name="Amoutzias G."/>
            <person name="Anthouard V."/>
            <person name="Artiguenave F."/>
            <person name="Aury J.M."/>
            <person name="Badger J.H."/>
            <person name="Beszteri B."/>
            <person name="Billiau K."/>
            <person name="Bonnet E."/>
            <person name="Bothwell J.H."/>
            <person name="Bowler C."/>
            <person name="Boyen C."/>
            <person name="Brownlee C."/>
            <person name="Carrano C.J."/>
            <person name="Charrier B."/>
            <person name="Cho G.Y."/>
            <person name="Coelho S.M."/>
            <person name="Collen J."/>
            <person name="Corre E."/>
            <person name="Da Silva C."/>
            <person name="Delage L."/>
            <person name="Delaroque N."/>
            <person name="Dittami S.M."/>
            <person name="Doulbeau S."/>
            <person name="Elias M."/>
            <person name="Farnham G."/>
            <person name="Gachon C.M."/>
            <person name="Gschloessl B."/>
            <person name="Heesch S."/>
            <person name="Jabbari K."/>
            <person name="Jubin C."/>
            <person name="Kawai H."/>
            <person name="Kimura K."/>
            <person name="Kloareg B."/>
            <person name="Kupper F.C."/>
            <person name="Lang D."/>
            <person name="Le Bail A."/>
            <person name="Leblanc C."/>
            <person name="Lerouge P."/>
            <person name="Lohr M."/>
            <person name="Lopez P.J."/>
            <person name="Martens C."/>
            <person name="Maumus F."/>
            <person name="Michel G."/>
            <person name="Miranda-Saavedra D."/>
            <person name="Morales J."/>
            <person name="Moreau H."/>
            <person name="Motomura T."/>
            <person name="Nagasato C."/>
            <person name="Napoli C.A."/>
            <person name="Nelson D.R."/>
            <person name="Nyvall-Collen P."/>
            <person name="Peters A.F."/>
            <person name="Pommier C."/>
            <person name="Potin P."/>
            <person name="Poulain J."/>
            <person name="Quesneville H."/>
            <person name="Read B."/>
            <person name="Rensing S.A."/>
            <person name="Ritter A."/>
            <person name="Rousvoal S."/>
            <person name="Samanta M."/>
            <person name="Samson G."/>
            <person name="Schroeder D.C."/>
            <person name="Segurens B."/>
            <person name="Strittmatter M."/>
            <person name="Tonon T."/>
            <person name="Tregear J.W."/>
            <person name="Valentin K."/>
            <person name="von Dassow P."/>
            <person name="Yamagishi T."/>
            <person name="Van de Peer Y."/>
            <person name="Wincker P."/>
        </authorList>
    </citation>
    <scope>NUCLEOTIDE SEQUENCE [LARGE SCALE GENOMIC DNA]</scope>
    <source>
        <strain evidence="7">Ec32 / CCAP1310/4</strain>
    </source>
</reference>
<dbReference type="PROSITE" id="PS51503">
    <property type="entry name" value="HIG1"/>
    <property type="match status" value="1"/>
</dbReference>
<evidence type="ECO:0000256" key="4">
    <source>
        <dbReference type="ARBA" id="ARBA00023136"/>
    </source>
</evidence>
<dbReference type="EMBL" id="FN649760">
    <property type="protein sequence ID" value="CBN79726.1"/>
    <property type="molecule type" value="Genomic_DNA"/>
</dbReference>
<keyword evidence="3" id="KW-1133">Transmembrane helix</keyword>
<evidence type="ECO:0000256" key="3">
    <source>
        <dbReference type="ARBA" id="ARBA00022989"/>
    </source>
</evidence>
<dbReference type="OrthoDB" id="36576at2759"/>
<dbReference type="GO" id="GO:0005739">
    <property type="term" value="C:mitochondrion"/>
    <property type="evidence" value="ECO:0007669"/>
    <property type="project" value="UniProtKB-SubCell"/>
</dbReference>
<keyword evidence="4" id="KW-0472">Membrane</keyword>
<feature type="domain" description="HIG1" evidence="5">
    <location>
        <begin position="100"/>
        <end position="191"/>
    </location>
</feature>
<sequence>MAHLQGMDATEKRGRVLRLAQEEGMKAGGLAGLLSCAGVVAANKFSPWFRKSTSVSAKTALAVSPFFLFYLLRTELVMHGANHDPHAYGIVDDVVGSDDTTRKSKILQPRKELNAAQQLANWCYVNPFKMVVGMGVPAVGGILYSMRNEGNLKLSQKLIHTRVYGQMTVVSMAVAMMAFQETMRRRGGLFVVTEAEEEEEEEEVEGAIVPRSK</sequence>
<evidence type="ECO:0000256" key="1">
    <source>
        <dbReference type="ARBA" id="ARBA00004173"/>
    </source>
</evidence>
<evidence type="ECO:0000313" key="7">
    <source>
        <dbReference type="Proteomes" id="UP000002630"/>
    </source>
</evidence>
<protein>
    <recommendedName>
        <fullName evidence="5">HIG1 domain-containing protein</fullName>
    </recommendedName>
</protein>
<dbReference type="InterPro" id="IPR007667">
    <property type="entry name" value="Hypoxia_induced_domain"/>
</dbReference>
<organism evidence="6 7">
    <name type="scientific">Ectocarpus siliculosus</name>
    <name type="common">Brown alga</name>
    <name type="synonym">Conferva siliculosa</name>
    <dbReference type="NCBI Taxonomy" id="2880"/>
    <lineage>
        <taxon>Eukaryota</taxon>
        <taxon>Sar</taxon>
        <taxon>Stramenopiles</taxon>
        <taxon>Ochrophyta</taxon>
        <taxon>PX clade</taxon>
        <taxon>Phaeophyceae</taxon>
        <taxon>Ectocarpales</taxon>
        <taxon>Ectocarpaceae</taxon>
        <taxon>Ectocarpus</taxon>
    </lineage>
</organism>
<proteinExistence type="predicted"/>
<name>D8LMM9_ECTSI</name>
<dbReference type="eggNOG" id="ENOG502S0YR">
    <property type="taxonomic scope" value="Eukaryota"/>
</dbReference>
<gene>
    <name evidence="6" type="ORF">Esi_0401_0021</name>
</gene>
<evidence type="ECO:0000313" key="6">
    <source>
        <dbReference type="EMBL" id="CBN79726.1"/>
    </source>
</evidence>
<keyword evidence="7" id="KW-1185">Reference proteome</keyword>
<dbReference type="Pfam" id="PF04588">
    <property type="entry name" value="HIG_1_N"/>
    <property type="match status" value="1"/>
</dbReference>
<comment type="subcellular location">
    <subcellularLocation>
        <location evidence="1">Mitochondrion</location>
    </subcellularLocation>
</comment>